<evidence type="ECO:0000259" key="1">
    <source>
        <dbReference type="Pfam" id="PF13466"/>
    </source>
</evidence>
<dbReference type="Gene3D" id="3.30.750.24">
    <property type="entry name" value="STAS domain"/>
    <property type="match status" value="1"/>
</dbReference>
<protein>
    <submittedName>
        <fullName evidence="2">NTP-binding protein</fullName>
    </submittedName>
</protein>
<dbReference type="OrthoDB" id="6371012at2"/>
<accession>A0A2S5ZF78</accession>
<name>A0A2S5ZF78_9GAMM</name>
<reference evidence="2 3" key="1">
    <citation type="submission" date="2018-01" db="EMBL/GenBank/DDBJ databases">
        <title>Complete genome sequences of the type strains of Marinobacter flavimaris and Marinobacter maroccanus.</title>
        <authorList>
            <person name="Palau M."/>
            <person name="Boujida N."/>
            <person name="Manresa A."/>
            <person name="Minana-Galbis D."/>
        </authorList>
    </citation>
    <scope>NUCLEOTIDE SEQUENCE [LARGE SCALE GENOMIC DNA]</scope>
    <source>
        <strain evidence="2 3">N4</strain>
    </source>
</reference>
<evidence type="ECO:0000313" key="2">
    <source>
        <dbReference type="EMBL" id="PPI85971.1"/>
    </source>
</evidence>
<dbReference type="EMBL" id="PSSX01000001">
    <property type="protein sequence ID" value="PPI85971.1"/>
    <property type="molecule type" value="Genomic_DNA"/>
</dbReference>
<comment type="caution">
    <text evidence="2">The sequence shown here is derived from an EMBL/GenBank/DDBJ whole genome shotgun (WGS) entry which is preliminary data.</text>
</comment>
<evidence type="ECO:0000313" key="3">
    <source>
        <dbReference type="Proteomes" id="UP000239917"/>
    </source>
</evidence>
<dbReference type="SUPFAM" id="SSF52091">
    <property type="entry name" value="SpoIIaa-like"/>
    <property type="match status" value="1"/>
</dbReference>
<sequence length="110" mass="11548">MTAGLPRVQLSDGALVVSGEVTTDTVFGLRTEGEKLIRSVSADLVIDLDGLITAHSVVLSMLLCWQRLAHQTGVSLSFRGVSGRLASLAALSNLEDQLVGFGPEAVHPAH</sequence>
<dbReference type="RefSeq" id="WP_104320233.1">
    <property type="nucleotide sequence ID" value="NZ_PSSX01000001.1"/>
</dbReference>
<keyword evidence="3" id="KW-1185">Reference proteome</keyword>
<dbReference type="Proteomes" id="UP000239917">
    <property type="component" value="Unassembled WGS sequence"/>
</dbReference>
<proteinExistence type="predicted"/>
<gene>
    <name evidence="2" type="ORF">KEHDKFFH_01225</name>
</gene>
<organism evidence="2 3">
    <name type="scientific">Marinobacter maroccanus</name>
    <dbReference type="NCBI Taxonomy" id="2055143"/>
    <lineage>
        <taxon>Bacteria</taxon>
        <taxon>Pseudomonadati</taxon>
        <taxon>Pseudomonadota</taxon>
        <taxon>Gammaproteobacteria</taxon>
        <taxon>Pseudomonadales</taxon>
        <taxon>Marinobacteraceae</taxon>
        <taxon>Marinobacter</taxon>
    </lineage>
</organism>
<feature type="domain" description="MlaB-like STAS" evidence="1">
    <location>
        <begin position="15"/>
        <end position="94"/>
    </location>
</feature>
<dbReference type="InterPro" id="IPR058548">
    <property type="entry name" value="MlaB-like_STAS"/>
</dbReference>
<dbReference type="Pfam" id="PF13466">
    <property type="entry name" value="STAS_2"/>
    <property type="match status" value="1"/>
</dbReference>
<dbReference type="AlphaFoldDB" id="A0A2S5ZF78"/>
<dbReference type="InterPro" id="IPR036513">
    <property type="entry name" value="STAS_dom_sf"/>
</dbReference>